<proteinExistence type="predicted"/>
<gene>
    <name evidence="1" type="ORF">EG242_14450</name>
</gene>
<name>A0A3P1AN37_9FLAO</name>
<dbReference type="OrthoDB" id="1378933at2"/>
<evidence type="ECO:0000313" key="1">
    <source>
        <dbReference type="EMBL" id="RRA89312.1"/>
    </source>
</evidence>
<dbReference type="EMBL" id="RQTJ01000060">
    <property type="protein sequence ID" value="RRA89312.1"/>
    <property type="molecule type" value="Genomic_DNA"/>
</dbReference>
<reference evidence="1 2" key="1">
    <citation type="submission" date="2018-11" db="EMBL/GenBank/DDBJ databases">
        <title>Flavobacterium sp. nov., YIM 102796 draft genome.</title>
        <authorList>
            <person name="Li G."/>
            <person name="Jiang Y."/>
        </authorList>
    </citation>
    <scope>NUCLEOTIDE SEQUENCE [LARGE SCALE GENOMIC DNA]</scope>
    <source>
        <strain evidence="1 2">YIM 102796</strain>
    </source>
</reference>
<protein>
    <submittedName>
        <fullName evidence="1">Uncharacterized protein</fullName>
    </submittedName>
</protein>
<dbReference type="Proteomes" id="UP000268372">
    <property type="component" value="Unassembled WGS sequence"/>
</dbReference>
<evidence type="ECO:0000313" key="2">
    <source>
        <dbReference type="Proteomes" id="UP000268372"/>
    </source>
</evidence>
<dbReference type="AlphaFoldDB" id="A0A3P1AN37"/>
<keyword evidence="2" id="KW-1185">Reference proteome</keyword>
<organism evidence="1 2">
    <name type="scientific">Paenimyroides viscosum</name>
    <dbReference type="NCBI Taxonomy" id="2488729"/>
    <lineage>
        <taxon>Bacteria</taxon>
        <taxon>Pseudomonadati</taxon>
        <taxon>Bacteroidota</taxon>
        <taxon>Flavobacteriia</taxon>
        <taxon>Flavobacteriales</taxon>
        <taxon>Flavobacteriaceae</taxon>
        <taxon>Paenimyroides</taxon>
    </lineage>
</organism>
<comment type="caution">
    <text evidence="1">The sequence shown here is derived from an EMBL/GenBank/DDBJ whole genome shotgun (WGS) entry which is preliminary data.</text>
</comment>
<sequence>MTTFSHVPGTPNYESPWEKSFSTDPVLGSGNATPIFYKFENKTGDWGSPHLLTLRVTPYVGLAYFDGTDDGDYYGYDITVVPNLFANGSEIGNFIPAQSFDMDGTGIPSGGGTVQLDIRSSTDHCPVVQNTLAVQNPNSIYFDVSGTVAPNTFEEQLLKDYGKVFYYKIEVFDPANMLVFESYMMPDNNYAPGNLYWNLTGVDHITPIGDMVPMVYNFDRSNNSTLSDEIVLDKASISGGFESESTFSYLIWNMKVTVKTDLNGMYVKLDDF</sequence>
<accession>A0A3P1AN37</accession>
<dbReference type="RefSeq" id="WP_124900609.1">
    <property type="nucleotide sequence ID" value="NZ_RQTJ01000060.1"/>
</dbReference>